<evidence type="ECO:0000256" key="4">
    <source>
        <dbReference type="SAM" id="MobiDB-lite"/>
    </source>
</evidence>
<keyword evidence="8" id="KW-1185">Reference proteome</keyword>
<feature type="compositionally biased region" description="Polar residues" evidence="4">
    <location>
        <begin position="655"/>
        <end position="676"/>
    </location>
</feature>
<proteinExistence type="predicted"/>
<dbReference type="SMART" id="SM00147">
    <property type="entry name" value="RasGEF"/>
    <property type="match status" value="1"/>
</dbReference>
<dbReference type="Pfam" id="PF00013">
    <property type="entry name" value="KH_1"/>
    <property type="match status" value="1"/>
</dbReference>
<feature type="domain" description="Ras-GEF" evidence="5">
    <location>
        <begin position="1339"/>
        <end position="1656"/>
    </location>
</feature>
<feature type="region of interest" description="Disordered" evidence="4">
    <location>
        <begin position="782"/>
        <end position="801"/>
    </location>
</feature>
<dbReference type="Proteomes" id="UP001473302">
    <property type="component" value="Unassembled WGS sequence"/>
</dbReference>
<feature type="compositionally biased region" description="Low complexity" evidence="4">
    <location>
        <begin position="784"/>
        <end position="801"/>
    </location>
</feature>
<dbReference type="InterPro" id="IPR008937">
    <property type="entry name" value="Ras-like_GEF"/>
</dbReference>
<dbReference type="SUPFAM" id="SSF48366">
    <property type="entry name" value="Ras GEF"/>
    <property type="match status" value="1"/>
</dbReference>
<feature type="compositionally biased region" description="Polar residues" evidence="4">
    <location>
        <begin position="1050"/>
        <end position="1065"/>
    </location>
</feature>
<feature type="region of interest" description="Disordered" evidence="4">
    <location>
        <begin position="1282"/>
        <end position="1303"/>
    </location>
</feature>
<evidence type="ECO:0000256" key="2">
    <source>
        <dbReference type="PROSITE-ProRule" id="PRU00117"/>
    </source>
</evidence>
<dbReference type="Gene3D" id="1.20.870.10">
    <property type="entry name" value="Son of sevenless (SoS) protein Chain: S domain 1"/>
    <property type="match status" value="1"/>
</dbReference>
<evidence type="ECO:0008006" key="9">
    <source>
        <dbReference type="Google" id="ProtNLM"/>
    </source>
</evidence>
<evidence type="ECO:0000313" key="7">
    <source>
        <dbReference type="EMBL" id="GAA5814993.1"/>
    </source>
</evidence>
<dbReference type="SUPFAM" id="SSF54791">
    <property type="entry name" value="Eukaryotic type KH-domain (KH-domain type I)"/>
    <property type="match status" value="1"/>
</dbReference>
<feature type="region of interest" description="Disordered" evidence="4">
    <location>
        <begin position="1050"/>
        <end position="1103"/>
    </location>
</feature>
<comment type="caution">
    <text evidence="7">The sequence shown here is derived from an EMBL/GenBank/DDBJ whole genome shotgun (WGS) entry which is preliminary data.</text>
</comment>
<dbReference type="PROSITE" id="PS50009">
    <property type="entry name" value="RASGEF_CAT"/>
    <property type="match status" value="1"/>
</dbReference>
<dbReference type="InterPro" id="IPR036612">
    <property type="entry name" value="KH_dom_type_1_sf"/>
</dbReference>
<accession>A0ABP9Z788</accession>
<feature type="region of interest" description="Disordered" evidence="4">
    <location>
        <begin position="643"/>
        <end position="676"/>
    </location>
</feature>
<dbReference type="InterPro" id="IPR004087">
    <property type="entry name" value="KH_dom"/>
</dbReference>
<dbReference type="EMBL" id="BAABUK010000023">
    <property type="protein sequence ID" value="GAA5814993.1"/>
    <property type="molecule type" value="Genomic_DNA"/>
</dbReference>
<keyword evidence="2" id="KW-0694">RNA-binding</keyword>
<feature type="domain" description="N-terminal Ras-GEF" evidence="6">
    <location>
        <begin position="809"/>
        <end position="936"/>
    </location>
</feature>
<dbReference type="Pfam" id="PF00618">
    <property type="entry name" value="RasGEF_N"/>
    <property type="match status" value="1"/>
</dbReference>
<organism evidence="7 8">
    <name type="scientific">Mucor flavus</name>
    <dbReference type="NCBI Taxonomy" id="439312"/>
    <lineage>
        <taxon>Eukaryota</taxon>
        <taxon>Fungi</taxon>
        <taxon>Fungi incertae sedis</taxon>
        <taxon>Mucoromycota</taxon>
        <taxon>Mucoromycotina</taxon>
        <taxon>Mucoromycetes</taxon>
        <taxon>Mucorales</taxon>
        <taxon>Mucorineae</taxon>
        <taxon>Mucoraceae</taxon>
        <taxon>Mucor</taxon>
    </lineage>
</organism>
<dbReference type="Gene3D" id="3.30.1370.10">
    <property type="entry name" value="K Homology domain, type 1"/>
    <property type="match status" value="1"/>
</dbReference>
<dbReference type="SMART" id="SM00322">
    <property type="entry name" value="KH"/>
    <property type="match status" value="1"/>
</dbReference>
<feature type="compositionally biased region" description="Low complexity" evidence="4">
    <location>
        <begin position="746"/>
        <end position="756"/>
    </location>
</feature>
<sequence length="1663" mass="189388">MLICTRPTLSISSKRCFSASHRYLNEEEEKPQFSKQRVEDILAEFEKPLVDSEPDQLDPRKILLDSVEKFKPRREVISTKNMARLHTQLRNAYTVDQLSIIVVAHKLAKKGLRKAQLVNSIIEKHWGIKTVEQIKQEETERQLDVVKQNFPASRQQLFFIIGDNGSTIREIEQENQVKVTIDVNSNEYIVEGPSASVAKAKGEILTHLNIKEDTMDVPADIAGNQELKTEIANTLIDISKVAGSFITLENDKFWFASISDESMENAKRLLKLTLKELTRKSETNHTITHTNVEYTVLPFHDPSSMSFYDRKLNWNRLETNKFDNKFKLADSEQEIETLLDVKDLLLEPFKQELDNISMEARFGHLLFQNVDNGSTTQVLDLYKNRTLFFNTMPPRQLTLPFIPLTLANGALQRSVQLSYINQDSLSSAADKDIELKKLNVEFDINEDGEMVLKHIAGIKKQSIIDILGVHGNVDIRLLANQYQDYLNHQELTEQCKLTGYSELSAPRNHLIDNNKMILSDVTFVNKKLYLVDKNLVTVNRIDQQDKNASRTELVVCPVDPETMDLSNTVDKWPSFSTLLSKLANNWNMSASTMNTISTRKRNNSIIPIEFRNDTNGGMERAALATVFGVKEYTESKIFWNSEEEQEEATSFKPVQRSTSKRSTNSRQVQHNSTTNSHNKVLPIIPVVSEFGDIWSQVNHSTTPENNNTQFSILPPADLSDYPLTLFDLIKSDENTNLILWGIHHNTTIPPTAPNNTHEQDDSKKKKSRWSAQQFLPDSLRKKSTLNTTSTTPTNNYNTTSTTTTTIIGETRVIEAATIEKLVEKLTVSLDYTFMTDFFLIFRVFMTPLQLCKFLITRFRWSIENNQEERCIVRIRTFVVMRHWLLNYFLHDFIPSRELRIELTSFLNAMPFHPLIKQSPRDQRIIKGLKRVVRRLKKIYYASSSSATKVQVIGPPPLTLEQEKVVAMVKDKLSQSTIKQKTFNIVDGIHVDARHSGNTAIKNTSAAPVVVIGNYPSRKRPSSVSSAPIVNKSQDAASEWSKLNNADYQARNVSDNSLESAISPGTSDTEQQEDEEEEDDDEDDLSDFEETDQSFTDANQIKSDELSKKLEQLRQQQEEEDERSRAEFFLSNYASDPTAVTETILAQSISQDTRSKSFYSAQLAIPSDPNTPDIYYPAARTNYFDTNPNNNLIGSASFNSMAYPSVTDSEVVTPAGDYLTKINLKESRTSKILYDPKHKPLPLLVNPTMASSTSSIVSYVKSKPKGQIKSDDPEAWRLSINGKQSLSESRHGGSNLSETTSHTPKSRIVEIDIDHNHHHIPPLPSFIKPQDNKSIVLQYSTSLIAQQFCLIEKSILLDINWEELVDCKWTKMSTSSPLYQPDAKTLEGDVGRLSIGHQGMYSRQKRLKQQEQRNDDASERGIERAINRFNAVCQWVSSEIVQTKNLEDRARLIEKFIRLAKKCKMYCNFTTLIQILLGLQSSSVSRLERTWSLVKKKEFKTLQELSTFTSPTKNWKNIRDCMTQVAEEYGESPTEIQVRIPQSNKKKQSKSSVTIKLPFGGCIPFLGIYLSDLVFNAELPSFLPSSNSNTRHRNAIDQVLSQPLVHFRKHRITATVIKRVLVFQNLAKRYSFEPSNDTLLYSTCLQVTSLDPDTLYKTSCQIED</sequence>
<dbReference type="PROSITE" id="PS50212">
    <property type="entry name" value="RASGEF_NTER"/>
    <property type="match status" value="1"/>
</dbReference>
<dbReference type="PROSITE" id="PS50084">
    <property type="entry name" value="KH_TYPE_1"/>
    <property type="match status" value="1"/>
</dbReference>
<keyword evidence="1 3" id="KW-0344">Guanine-nucleotide releasing factor</keyword>
<dbReference type="InterPro" id="IPR004088">
    <property type="entry name" value="KH_dom_type_1"/>
</dbReference>
<feature type="compositionally biased region" description="Polar residues" evidence="4">
    <location>
        <begin position="1282"/>
        <end position="1302"/>
    </location>
</feature>
<dbReference type="InterPro" id="IPR036964">
    <property type="entry name" value="RASGEF_cat_dom_sf"/>
</dbReference>
<evidence type="ECO:0000259" key="6">
    <source>
        <dbReference type="PROSITE" id="PS50212"/>
    </source>
</evidence>
<feature type="compositionally biased region" description="Acidic residues" evidence="4">
    <location>
        <begin position="1069"/>
        <end position="1091"/>
    </location>
</feature>
<evidence type="ECO:0000313" key="8">
    <source>
        <dbReference type="Proteomes" id="UP001473302"/>
    </source>
</evidence>
<protein>
    <recommendedName>
        <fullName evidence="9">Ras guanine nucleotide exchange factor</fullName>
    </recommendedName>
</protein>
<dbReference type="InterPro" id="IPR000651">
    <property type="entry name" value="Ras-like_Gua-exchang_fac_N"/>
</dbReference>
<gene>
    <name evidence="7" type="ORF">MFLAVUS_008497</name>
</gene>
<dbReference type="InterPro" id="IPR023578">
    <property type="entry name" value="Ras_GEF_dom_sf"/>
</dbReference>
<evidence type="ECO:0000256" key="3">
    <source>
        <dbReference type="PROSITE-ProRule" id="PRU00168"/>
    </source>
</evidence>
<dbReference type="Gene3D" id="1.10.840.10">
    <property type="entry name" value="Ras guanine-nucleotide exchange factors catalytic domain"/>
    <property type="match status" value="1"/>
</dbReference>
<name>A0ABP9Z788_9FUNG</name>
<dbReference type="PANTHER" id="PTHR23113">
    <property type="entry name" value="GUANINE NUCLEOTIDE EXCHANGE FACTOR"/>
    <property type="match status" value="1"/>
</dbReference>
<dbReference type="PANTHER" id="PTHR23113:SF363">
    <property type="entry name" value="PROTEIN SON OF SEVENLESS"/>
    <property type="match status" value="1"/>
</dbReference>
<reference evidence="7 8" key="1">
    <citation type="submission" date="2024-04" db="EMBL/GenBank/DDBJ databases">
        <title>genome sequences of Mucor flavus KT1a and Helicostylum pulchrum KT1b strains isolated from the surface of a dry-aged beef.</title>
        <authorList>
            <person name="Toyotome T."/>
            <person name="Hosono M."/>
            <person name="Torimaru M."/>
            <person name="Fukuda K."/>
            <person name="Mikami N."/>
        </authorList>
    </citation>
    <scope>NUCLEOTIDE SEQUENCE [LARGE SCALE GENOMIC DNA]</scope>
    <source>
        <strain evidence="7 8">KT1a</strain>
    </source>
</reference>
<dbReference type="InterPro" id="IPR001895">
    <property type="entry name" value="RASGEF_cat_dom"/>
</dbReference>
<evidence type="ECO:0000259" key="5">
    <source>
        <dbReference type="PROSITE" id="PS50009"/>
    </source>
</evidence>
<dbReference type="Pfam" id="PF00617">
    <property type="entry name" value="RasGEF"/>
    <property type="match status" value="1"/>
</dbReference>
<dbReference type="CDD" id="cd06224">
    <property type="entry name" value="REM"/>
    <property type="match status" value="1"/>
</dbReference>
<evidence type="ECO:0000256" key="1">
    <source>
        <dbReference type="ARBA" id="ARBA00022658"/>
    </source>
</evidence>
<dbReference type="SMART" id="SM00229">
    <property type="entry name" value="RasGEFN"/>
    <property type="match status" value="1"/>
</dbReference>
<feature type="region of interest" description="Disordered" evidence="4">
    <location>
        <begin position="746"/>
        <end position="767"/>
    </location>
</feature>